<dbReference type="OrthoDB" id="1737296at2759"/>
<dbReference type="GO" id="GO:0006508">
    <property type="term" value="P:proteolysis"/>
    <property type="evidence" value="ECO:0007669"/>
    <property type="project" value="UniProtKB-KW"/>
</dbReference>
<dbReference type="OMA" id="YHACAIS"/>
<evidence type="ECO:0000256" key="3">
    <source>
        <dbReference type="ARBA" id="ARBA00022750"/>
    </source>
</evidence>
<dbReference type="InterPro" id="IPR025724">
    <property type="entry name" value="GAG-pre-integrase_dom"/>
</dbReference>
<dbReference type="Pfam" id="PF14223">
    <property type="entry name" value="Retrotran_gag_2"/>
    <property type="match status" value="1"/>
</dbReference>
<dbReference type="GO" id="GO:0046872">
    <property type="term" value="F:metal ion binding"/>
    <property type="evidence" value="ECO:0007669"/>
    <property type="project" value="UniProtKB-KW"/>
</dbReference>
<reference evidence="6 7" key="1">
    <citation type="submission" date="2013-09" db="EMBL/GenBank/DDBJ databases">
        <title>Corchorus capsularis genome sequencing.</title>
        <authorList>
            <person name="Alam M."/>
            <person name="Haque M.S."/>
            <person name="Islam M.S."/>
            <person name="Emdad E.M."/>
            <person name="Islam M.M."/>
            <person name="Ahmed B."/>
            <person name="Halim A."/>
            <person name="Hossen Q.M.M."/>
            <person name="Hossain M.Z."/>
            <person name="Ahmed R."/>
            <person name="Khan M.M."/>
            <person name="Islam R."/>
            <person name="Rashid M.M."/>
            <person name="Khan S.A."/>
            <person name="Rahman M.S."/>
            <person name="Alam M."/>
        </authorList>
    </citation>
    <scope>NUCLEOTIDE SEQUENCE [LARGE SCALE GENOMIC DNA]</scope>
    <source>
        <strain evidence="7">cv. CVL-1</strain>
        <tissue evidence="6">Whole seedling</tissue>
    </source>
</reference>
<evidence type="ECO:0000313" key="7">
    <source>
        <dbReference type="Proteomes" id="UP000188268"/>
    </source>
</evidence>
<evidence type="ECO:0000256" key="1">
    <source>
        <dbReference type="ARBA" id="ARBA00022670"/>
    </source>
</evidence>
<dbReference type="InterPro" id="IPR001584">
    <property type="entry name" value="Integrase_cat-core"/>
</dbReference>
<dbReference type="InterPro" id="IPR036397">
    <property type="entry name" value="RNaseH_sf"/>
</dbReference>
<dbReference type="Pfam" id="PF07727">
    <property type="entry name" value="RVT_2"/>
    <property type="match status" value="2"/>
</dbReference>
<keyword evidence="2" id="KW-0479">Metal-binding</keyword>
<dbReference type="GO" id="GO:0015074">
    <property type="term" value="P:DNA integration"/>
    <property type="evidence" value="ECO:0007669"/>
    <property type="project" value="InterPro"/>
</dbReference>
<gene>
    <name evidence="6" type="ORF">CCACVL1_05867</name>
</gene>
<evidence type="ECO:0000259" key="5">
    <source>
        <dbReference type="PROSITE" id="PS50994"/>
    </source>
</evidence>
<dbReference type="Pfam" id="PF25597">
    <property type="entry name" value="SH3_retrovirus"/>
    <property type="match status" value="1"/>
</dbReference>
<dbReference type="Gene3D" id="3.30.420.10">
    <property type="entry name" value="Ribonuclease H-like superfamily/Ribonuclease H"/>
    <property type="match status" value="1"/>
</dbReference>
<evidence type="ECO:0000256" key="2">
    <source>
        <dbReference type="ARBA" id="ARBA00022723"/>
    </source>
</evidence>
<name>A0A1R3JIW7_COCAP</name>
<dbReference type="EMBL" id="AWWV01007791">
    <property type="protein sequence ID" value="OMO94717.1"/>
    <property type="molecule type" value="Genomic_DNA"/>
</dbReference>
<keyword evidence="1" id="KW-0645">Protease</keyword>
<keyword evidence="3" id="KW-0064">Aspartyl protease</keyword>
<comment type="caution">
    <text evidence="6">The sequence shown here is derived from an EMBL/GenBank/DDBJ whole genome shotgun (WGS) entry which is preliminary data.</text>
</comment>
<evidence type="ECO:0000313" key="6">
    <source>
        <dbReference type="EMBL" id="OMO94717.1"/>
    </source>
</evidence>
<organism evidence="6 7">
    <name type="scientific">Corchorus capsularis</name>
    <name type="common">Jute</name>
    <dbReference type="NCBI Taxonomy" id="210143"/>
    <lineage>
        <taxon>Eukaryota</taxon>
        <taxon>Viridiplantae</taxon>
        <taxon>Streptophyta</taxon>
        <taxon>Embryophyta</taxon>
        <taxon>Tracheophyta</taxon>
        <taxon>Spermatophyta</taxon>
        <taxon>Magnoliopsida</taxon>
        <taxon>eudicotyledons</taxon>
        <taxon>Gunneridae</taxon>
        <taxon>Pentapetalae</taxon>
        <taxon>rosids</taxon>
        <taxon>malvids</taxon>
        <taxon>Malvales</taxon>
        <taxon>Malvaceae</taxon>
        <taxon>Grewioideae</taxon>
        <taxon>Apeibeae</taxon>
        <taxon>Corchorus</taxon>
    </lineage>
</organism>
<evidence type="ECO:0000256" key="4">
    <source>
        <dbReference type="ARBA" id="ARBA00022801"/>
    </source>
</evidence>
<accession>A0A1R3JIW7</accession>
<feature type="domain" description="Integrase catalytic" evidence="5">
    <location>
        <begin position="367"/>
        <end position="531"/>
    </location>
</feature>
<proteinExistence type="predicted"/>
<dbReference type="Gramene" id="OMO94717">
    <property type="protein sequence ID" value="OMO94717"/>
    <property type="gene ID" value="CCACVL1_05867"/>
</dbReference>
<dbReference type="InterPro" id="IPR012337">
    <property type="entry name" value="RNaseH-like_sf"/>
</dbReference>
<sequence>MSLKEQLSSTPRDQLAVGEYIQKMKQLTDDIRLAGATLEDDDLVLHILKGVGPEFKDVVAAIRCRETPMSVDELHSMFTAHEIHLKNEAAALSMEVTVPSVNFTRCSPSNFNRGRGRSNFRFNGNRSYTHQQQSPNHNNNRPTCQICDKFGHSAKLCRKGKQFFNTPPPTANVATLSGSSSSWCMDTGATHHVTSQFQNLSLASEYDGPDQIVVGNGQGLDISHSGLVDLRTSNKQFQLKDVLFVPSMKQNLISVSKFCKNNGVFIEFYDDYFLVKDLQTRQVLTKGLLTDGIYRLPATILRSHVALSSRSLSLHGWHNRLGHPSKSVLGQVVNQFELSSASNKNFLCTACQCSKSHKLSFALSSLTSSRPLETIYSDVWVPAPQISMDGFSYYIIFVDHYTRYTWYYPLKRKSDLFLLFPKFKVMVEAYFQLKIQTIYSDGGGEYEHLKQLLQTHGINHLQTPLHIPEHNGISERKHRHIVETGNTLLHHANLPKTFWSFAFQTVVFLINRMPTPLLGNKSPFEILFQKQPNYNKLKIFGCLCFPWLKPYTKSKLEPKSKPCMFIGYSPNQSAYRCYDLTDQKIFTSRHVIFHEAVFPFQLNSVSSSLPKTTKLSETSPSLLKLVPLPIIPSSGATPSRLVLSDSISSPSLSSFNNTSYLETNEVVLSQQDASSFENISVIDAETSQAGTTSLSVESIPPLTKQKSSSMQVIIHKPADNAHSMQTRAKNQIFKPKVINIATKYPLPDAMEPTCVTQALKHEHWRRAMSDEVNALLRNGTWKLVPSTPSQNVIGCKWIFKVKRNSDGSISRYKARLVAKGFNQRPGVDFQETFSPVVKPTTIRIILSIATQRKWMVLQLDVNNAFLHGTLNETVYMKQPPGMIDSSNPDYVCKLKKAIYGLKQAPRACEVTTYFLVYVDDILITGTSNSHLQEVVTALSDKFSLKDPAPLSYFLGIDVIPSSSGLFLCQRKYAVDLLECTSMLDAKPIASPLPSTCSFTKDEGELLEDASLYRSVIGTLQYLLITRPDLAYAVNRMAQFMNAPTTVHWQALKRILRKSVSAFLIYLGGNIISWKSTKQRTVGKSSTEAEYKAIANAASEVTWVQNLLTELGLTCSTTPTIHCDNMGATYVSINPAFHSKMKHVSIDFHFVRDKVNAGHLLVSHVSSRDQLPDLLTKPLPRQRFCELSAKIGVLPETQS</sequence>
<dbReference type="Proteomes" id="UP000188268">
    <property type="component" value="Unassembled WGS sequence"/>
</dbReference>
<dbReference type="InterPro" id="IPR057670">
    <property type="entry name" value="SH3_retrovirus"/>
</dbReference>
<dbReference type="InterPro" id="IPR013103">
    <property type="entry name" value="RVT_2"/>
</dbReference>
<dbReference type="Pfam" id="PF13976">
    <property type="entry name" value="gag_pre-integrs"/>
    <property type="match status" value="1"/>
</dbReference>
<dbReference type="PANTHER" id="PTHR42648">
    <property type="entry name" value="TRANSPOSASE, PUTATIVE-RELATED"/>
    <property type="match status" value="1"/>
</dbReference>
<protein>
    <submittedName>
        <fullName evidence="6">Integrase, catalytic core</fullName>
    </submittedName>
</protein>
<dbReference type="Pfam" id="PF22936">
    <property type="entry name" value="Pol_BBD"/>
    <property type="match status" value="1"/>
</dbReference>
<dbReference type="PROSITE" id="PS50994">
    <property type="entry name" value="INTEGRASE"/>
    <property type="match status" value="1"/>
</dbReference>
<dbReference type="CDD" id="cd09272">
    <property type="entry name" value="RNase_HI_RT_Ty1"/>
    <property type="match status" value="1"/>
</dbReference>
<dbReference type="InterPro" id="IPR039537">
    <property type="entry name" value="Retrotran_Ty1/copia-like"/>
</dbReference>
<keyword evidence="4" id="KW-0378">Hydrolase</keyword>
<dbReference type="GO" id="GO:0003676">
    <property type="term" value="F:nucleic acid binding"/>
    <property type="evidence" value="ECO:0007669"/>
    <property type="project" value="InterPro"/>
</dbReference>
<dbReference type="SUPFAM" id="SSF56672">
    <property type="entry name" value="DNA/RNA polymerases"/>
    <property type="match status" value="1"/>
</dbReference>
<keyword evidence="7" id="KW-1185">Reference proteome</keyword>
<dbReference type="AlphaFoldDB" id="A0A1R3JIW7"/>
<dbReference type="InterPro" id="IPR043502">
    <property type="entry name" value="DNA/RNA_pol_sf"/>
</dbReference>
<dbReference type="STRING" id="210143.A0A1R3JIW7"/>
<dbReference type="GO" id="GO:0004190">
    <property type="term" value="F:aspartic-type endopeptidase activity"/>
    <property type="evidence" value="ECO:0007669"/>
    <property type="project" value="UniProtKB-KW"/>
</dbReference>
<dbReference type="SUPFAM" id="SSF53098">
    <property type="entry name" value="Ribonuclease H-like"/>
    <property type="match status" value="1"/>
</dbReference>
<dbReference type="PANTHER" id="PTHR42648:SF26">
    <property type="entry name" value="INTEGRASE CATALYTIC DOMAIN-CONTAINING PROTEIN"/>
    <property type="match status" value="1"/>
</dbReference>
<dbReference type="InterPro" id="IPR054722">
    <property type="entry name" value="PolX-like_BBD"/>
</dbReference>